<dbReference type="PANTHER" id="PTHR42852">
    <property type="entry name" value="THIOL:DISULFIDE INTERCHANGE PROTEIN DSBE"/>
    <property type="match status" value="1"/>
</dbReference>
<keyword evidence="5" id="KW-1185">Reference proteome</keyword>
<proteinExistence type="predicted"/>
<dbReference type="InterPro" id="IPR050553">
    <property type="entry name" value="Thioredoxin_ResA/DsbE_sf"/>
</dbReference>
<dbReference type="EMBL" id="JAPQES010000006">
    <property type="protein sequence ID" value="MCY6372247.1"/>
    <property type="molecule type" value="Genomic_DNA"/>
</dbReference>
<gene>
    <name evidence="4" type="ORF">OXH55_16575</name>
</gene>
<evidence type="ECO:0000313" key="4">
    <source>
        <dbReference type="EMBL" id="MCY6372247.1"/>
    </source>
</evidence>
<dbReference type="PANTHER" id="PTHR42852:SF13">
    <property type="entry name" value="PROTEIN DIPZ"/>
    <property type="match status" value="1"/>
</dbReference>
<dbReference type="Gene3D" id="3.40.30.10">
    <property type="entry name" value="Glutaredoxin"/>
    <property type="match status" value="1"/>
</dbReference>
<dbReference type="InterPro" id="IPR013740">
    <property type="entry name" value="Redoxin"/>
</dbReference>
<comment type="caution">
    <text evidence="4">The sequence shown here is derived from an EMBL/GenBank/DDBJ whole genome shotgun (WGS) entry which is preliminary data.</text>
</comment>
<keyword evidence="2" id="KW-0732">Signal</keyword>
<reference evidence="4" key="1">
    <citation type="submission" date="2022-12" db="EMBL/GenBank/DDBJ databases">
        <authorList>
            <person name="Wang J."/>
        </authorList>
    </citation>
    <scope>NUCLEOTIDE SEQUENCE</scope>
    <source>
        <strain evidence="4">HY-42-06</strain>
    </source>
</reference>
<name>A0ABT4CT71_9CLOT</name>
<feature type="chain" id="PRO_5047372663" evidence="2">
    <location>
        <begin position="20"/>
        <end position="198"/>
    </location>
</feature>
<dbReference type="Proteomes" id="UP001079657">
    <property type="component" value="Unassembled WGS sequence"/>
</dbReference>
<dbReference type="InterPro" id="IPR036249">
    <property type="entry name" value="Thioredoxin-like_sf"/>
</dbReference>
<dbReference type="PROSITE" id="PS51352">
    <property type="entry name" value="THIOREDOXIN_2"/>
    <property type="match status" value="1"/>
</dbReference>
<evidence type="ECO:0000313" key="5">
    <source>
        <dbReference type="Proteomes" id="UP001079657"/>
    </source>
</evidence>
<dbReference type="InterPro" id="IPR013766">
    <property type="entry name" value="Thioredoxin_domain"/>
</dbReference>
<evidence type="ECO:0000256" key="1">
    <source>
        <dbReference type="SAM" id="MobiDB-lite"/>
    </source>
</evidence>
<dbReference type="CDD" id="cd02966">
    <property type="entry name" value="TlpA_like_family"/>
    <property type="match status" value="1"/>
</dbReference>
<feature type="compositionally biased region" description="Basic and acidic residues" evidence="1">
    <location>
        <begin position="31"/>
        <end position="47"/>
    </location>
</feature>
<dbReference type="SUPFAM" id="SSF52833">
    <property type="entry name" value="Thioredoxin-like"/>
    <property type="match status" value="1"/>
</dbReference>
<feature type="region of interest" description="Disordered" evidence="1">
    <location>
        <begin position="31"/>
        <end position="57"/>
    </location>
</feature>
<dbReference type="PROSITE" id="PS51257">
    <property type="entry name" value="PROKAR_LIPOPROTEIN"/>
    <property type="match status" value="1"/>
</dbReference>
<dbReference type="Pfam" id="PF08534">
    <property type="entry name" value="Redoxin"/>
    <property type="match status" value="1"/>
</dbReference>
<protein>
    <submittedName>
        <fullName evidence="4">TlpA disulfide reductase family protein</fullName>
    </submittedName>
</protein>
<evidence type="ECO:0000256" key="2">
    <source>
        <dbReference type="SAM" id="SignalP"/>
    </source>
</evidence>
<sequence length="198" mass="21896">MKKISMLILSVFIVGTLGACGQKKITKENGKAQNKVVDKSETNKQDDSGEENPLGGKTINKFSAKDLEGKEVTNKIFADNDLTVINIWGTFCGPCIEEMPELQKLQDEFKDKKVKVIGIVSDKDKDTAKDILSKKNAKYLNIIPDEALEKQVVKSFDYVPTTLFVNSKGEVLKMFVPGGSDFEGFKNIVDDILSGKIK</sequence>
<evidence type="ECO:0000259" key="3">
    <source>
        <dbReference type="PROSITE" id="PS51352"/>
    </source>
</evidence>
<organism evidence="4 5">
    <name type="scientific">Clostridium ganghwense</name>
    <dbReference type="NCBI Taxonomy" id="312089"/>
    <lineage>
        <taxon>Bacteria</taxon>
        <taxon>Bacillati</taxon>
        <taxon>Bacillota</taxon>
        <taxon>Clostridia</taxon>
        <taxon>Eubacteriales</taxon>
        <taxon>Clostridiaceae</taxon>
        <taxon>Clostridium</taxon>
    </lineage>
</organism>
<feature type="domain" description="Thioredoxin" evidence="3">
    <location>
        <begin position="53"/>
        <end position="194"/>
    </location>
</feature>
<accession>A0ABT4CT71</accession>
<feature type="signal peptide" evidence="2">
    <location>
        <begin position="1"/>
        <end position="19"/>
    </location>
</feature>
<dbReference type="RefSeq" id="WP_268051188.1">
    <property type="nucleotide sequence ID" value="NZ_JAPQES010000006.1"/>
</dbReference>